<keyword evidence="1" id="KW-0812">Transmembrane</keyword>
<organism evidence="3 4">
    <name type="scientific">Granulosicoccus antarcticus IMCC3135</name>
    <dbReference type="NCBI Taxonomy" id="1192854"/>
    <lineage>
        <taxon>Bacteria</taxon>
        <taxon>Pseudomonadati</taxon>
        <taxon>Pseudomonadota</taxon>
        <taxon>Gammaproteobacteria</taxon>
        <taxon>Chromatiales</taxon>
        <taxon>Granulosicoccaceae</taxon>
        <taxon>Granulosicoccus</taxon>
    </lineage>
</organism>
<dbReference type="OrthoDB" id="9798884at2"/>
<dbReference type="SUPFAM" id="SSF53474">
    <property type="entry name" value="alpha/beta-Hydrolases"/>
    <property type="match status" value="1"/>
</dbReference>
<dbReference type="AlphaFoldDB" id="A0A2Z2NXV1"/>
<protein>
    <submittedName>
        <fullName evidence="3">2-succinyl-6-hydroxy-2, 4-cyclohexadiene-1-carboxylate synthase</fullName>
        <ecNumber evidence="3">4.2.99.20</ecNumber>
    </submittedName>
</protein>
<dbReference type="Pfam" id="PF12146">
    <property type="entry name" value="Hydrolase_4"/>
    <property type="match status" value="1"/>
</dbReference>
<evidence type="ECO:0000313" key="4">
    <source>
        <dbReference type="Proteomes" id="UP000250079"/>
    </source>
</evidence>
<name>A0A2Z2NXV1_9GAMM</name>
<dbReference type="InterPro" id="IPR022742">
    <property type="entry name" value="Hydrolase_4"/>
</dbReference>
<dbReference type="Gene3D" id="3.40.50.1820">
    <property type="entry name" value="alpha/beta hydrolase"/>
    <property type="match status" value="1"/>
</dbReference>
<dbReference type="EMBL" id="CP018632">
    <property type="protein sequence ID" value="ASJ72577.1"/>
    <property type="molecule type" value="Genomic_DNA"/>
</dbReference>
<keyword evidence="4" id="KW-1185">Reference proteome</keyword>
<dbReference type="PANTHER" id="PTHR12277:SF81">
    <property type="entry name" value="PROTEIN ABHD13"/>
    <property type="match status" value="1"/>
</dbReference>
<dbReference type="EC" id="4.2.99.20" evidence="3"/>
<evidence type="ECO:0000313" key="3">
    <source>
        <dbReference type="EMBL" id="ASJ72577.1"/>
    </source>
</evidence>
<dbReference type="InterPro" id="IPR029058">
    <property type="entry name" value="AB_hydrolase_fold"/>
</dbReference>
<feature type="domain" description="Serine aminopeptidase S33" evidence="2">
    <location>
        <begin position="81"/>
        <end position="201"/>
    </location>
</feature>
<sequence length="313" mass="35235">MNVQWNRATSKLVGRLPQRLFTKLLPVLLLLLLSGCTRLFFYPMQQHIMVPATLGYNYQDIFLRASDETRLHAWLIEPIGPPRGTIYFLHGNAENISTHFRATLWLVDKGYEVFALDYRGYGLSQGTPDVPEVFDDIAAGARWITQHVSAAGQAHRPLFLYGQSLGASLAITFAQREATFNEQFNGLITEAAFARYDTIAQDIAARNWFTWGAQYPVRWLIGRHYDPLDAIAQLPGTPKLLIHSSEDTIIPYRFGQALFKAASEPRQMLTTTGPHINAAADPAVRSAMLAFMRRYARPEISPVQLLSDNQTDP</sequence>
<dbReference type="GO" id="GO:0070205">
    <property type="term" value="F:2-succinyl-6-hydroxy-2,4-cyclohexadiene-1-carboxylate synthase activity"/>
    <property type="evidence" value="ECO:0007669"/>
    <property type="project" value="UniProtKB-EC"/>
</dbReference>
<dbReference type="KEGG" id="gai:IMCC3135_12445"/>
<evidence type="ECO:0000259" key="2">
    <source>
        <dbReference type="Pfam" id="PF12146"/>
    </source>
</evidence>
<gene>
    <name evidence="3" type="primary">menH_1</name>
    <name evidence="3" type="ORF">IMCC3135_12445</name>
</gene>
<keyword evidence="1" id="KW-0472">Membrane</keyword>
<dbReference type="PANTHER" id="PTHR12277">
    <property type="entry name" value="ALPHA/BETA HYDROLASE DOMAIN-CONTAINING PROTEIN"/>
    <property type="match status" value="1"/>
</dbReference>
<accession>A0A2Z2NXV1</accession>
<reference evidence="3 4" key="1">
    <citation type="submission" date="2016-12" db="EMBL/GenBank/DDBJ databases">
        <authorList>
            <person name="Song W.-J."/>
            <person name="Kurnit D.M."/>
        </authorList>
    </citation>
    <scope>NUCLEOTIDE SEQUENCE [LARGE SCALE GENOMIC DNA]</scope>
    <source>
        <strain evidence="3 4">IMCC3135</strain>
    </source>
</reference>
<feature type="transmembrane region" description="Helical" evidence="1">
    <location>
        <begin position="20"/>
        <end position="41"/>
    </location>
</feature>
<evidence type="ECO:0000256" key="1">
    <source>
        <dbReference type="SAM" id="Phobius"/>
    </source>
</evidence>
<proteinExistence type="predicted"/>
<dbReference type="Proteomes" id="UP000250079">
    <property type="component" value="Chromosome"/>
</dbReference>
<dbReference type="RefSeq" id="WP_088917877.1">
    <property type="nucleotide sequence ID" value="NZ_CP018632.1"/>
</dbReference>
<keyword evidence="3" id="KW-0456">Lyase</keyword>
<keyword evidence="1" id="KW-1133">Transmembrane helix</keyword>